<feature type="region of interest" description="Disordered" evidence="1">
    <location>
        <begin position="629"/>
        <end position="648"/>
    </location>
</feature>
<feature type="non-terminal residue" evidence="3">
    <location>
        <position position="1"/>
    </location>
</feature>
<evidence type="ECO:0000313" key="4">
    <source>
        <dbReference type="Proteomes" id="UP000238274"/>
    </source>
</evidence>
<feature type="transmembrane region" description="Helical" evidence="2">
    <location>
        <begin position="576"/>
        <end position="597"/>
    </location>
</feature>
<dbReference type="VEuPathDB" id="FungiDB:PSHT_04584"/>
<organism evidence="3 4">
    <name type="scientific">Puccinia striiformis</name>
    <dbReference type="NCBI Taxonomy" id="27350"/>
    <lineage>
        <taxon>Eukaryota</taxon>
        <taxon>Fungi</taxon>
        <taxon>Dikarya</taxon>
        <taxon>Basidiomycota</taxon>
        <taxon>Pucciniomycotina</taxon>
        <taxon>Pucciniomycetes</taxon>
        <taxon>Pucciniales</taxon>
        <taxon>Pucciniaceae</taxon>
        <taxon>Puccinia</taxon>
    </lineage>
</organism>
<reference evidence="4" key="3">
    <citation type="journal article" date="2018" name="Mol. Plant Microbe Interact.">
        <title>Genome sequence resources for the wheat stripe rust pathogen (Puccinia striiformis f. sp. tritici) and the barley stripe rust pathogen (Puccinia striiformis f. sp. hordei).</title>
        <authorList>
            <person name="Xia C."/>
            <person name="Wang M."/>
            <person name="Yin C."/>
            <person name="Cornejo O.E."/>
            <person name="Hulbert S.H."/>
            <person name="Chen X."/>
        </authorList>
    </citation>
    <scope>NUCLEOTIDE SEQUENCE [LARGE SCALE GENOMIC DNA]</scope>
    <source>
        <strain evidence="4">93TX-2</strain>
    </source>
</reference>
<evidence type="ECO:0000256" key="2">
    <source>
        <dbReference type="SAM" id="Phobius"/>
    </source>
</evidence>
<dbReference type="AlphaFoldDB" id="A0A2S4WCU7"/>
<evidence type="ECO:0000313" key="3">
    <source>
        <dbReference type="EMBL" id="POW19562.1"/>
    </source>
</evidence>
<dbReference type="Gene3D" id="1.25.40.10">
    <property type="entry name" value="Tetratricopeptide repeat domain"/>
    <property type="match status" value="2"/>
</dbReference>
<reference evidence="4" key="2">
    <citation type="journal article" date="2018" name="BMC Genomics">
        <title>Genomic insights into host adaptation between the wheat stripe rust pathogen (Puccinia striiformis f. sp. tritici) and the barley stripe rust pathogen (Puccinia striiformis f. sp. hordei).</title>
        <authorList>
            <person name="Xia C."/>
            <person name="Wang M."/>
            <person name="Yin C."/>
            <person name="Cornejo O.E."/>
            <person name="Hulbert S.H."/>
            <person name="Chen X."/>
        </authorList>
    </citation>
    <scope>NUCLEOTIDE SEQUENCE [LARGE SCALE GENOMIC DNA]</scope>
    <source>
        <strain evidence="4">93TX-2</strain>
    </source>
</reference>
<dbReference type="Proteomes" id="UP000238274">
    <property type="component" value="Unassembled WGS sequence"/>
</dbReference>
<keyword evidence="2" id="KW-0472">Membrane</keyword>
<name>A0A2S4WCU7_9BASI</name>
<dbReference type="OrthoDB" id="185373at2759"/>
<sequence>LLFIRTLTTNRLSLPPGPQKQIVNLRYANNPTELMVRVEKLARDQRLDLIIELIKTSSVQVATISVWTELFKLLIELDKQNLSYKLFLELKRRQIKPDLKFFHLYFHLISTATPSKKHFSLDRLKSLWTQAQSTVTTKDIQLTNAYLNSLIHHGYHSEAFTLFNSSTDFDSSTLYTISRALSASSKEDLQRARELLARISETNQSLLDLRTTLSFASLFLKSNDKKDHHYASELIQNKIGVQLESNPYKYWAKENIKPLKEELVIRFEPGQLTTLLRMLLKINKFSLIRKLWNQIQLNPDLYLQRDTLDTTHCGLVMVAMGRCGVMNEVEDLICWMIQSNYRRLKPNSDTLDKAIQASWLTEDVEKGTTILGCLTNKHQDLNRENKLVKLIEAQPQKIPLIHPSNRALATLLQAAGRAGKIEDIVRVLETVLQYRTIPEPYTPPKLTAEPDTDHPETTSGIKSTSAEIARYWSDQFIWVATDLLDKLIARKNHHKLNLLEGLRRWRDEIDRYLQSNEHFGLRSRIEVRAQERLERKRNLENLRRSDGLRNDRLTTMDLETMGPEGMGQETMGLEGMGGILITLLLSLIFLLLLLFLVELPIILIGELDPYDPFGFHSCLVKASPTKFRRTKSTQKENQKEKKSEMMTASKSATAIRLIQAARQSFAGCQSHGCACPAHQTQQHSTTDIRSAARSILLVVKLALSLLRLSILTEYAFEVSAAQLRFGEGVTREVGMDFENMKARKVGVFTDKTIMNLYPIKAA</sequence>
<keyword evidence="2" id="KW-0812">Transmembrane</keyword>
<protein>
    <submittedName>
        <fullName evidence="3">Uncharacterized protein</fullName>
    </submittedName>
</protein>
<evidence type="ECO:0000256" key="1">
    <source>
        <dbReference type="SAM" id="MobiDB-lite"/>
    </source>
</evidence>
<keyword evidence="4" id="KW-1185">Reference proteome</keyword>
<feature type="compositionally biased region" description="Basic and acidic residues" evidence="1">
    <location>
        <begin position="633"/>
        <end position="644"/>
    </location>
</feature>
<reference evidence="3 4" key="1">
    <citation type="submission" date="2017-12" db="EMBL/GenBank/DDBJ databases">
        <title>Gene loss provides genomic basis for host adaptation in cereal stripe rust fungi.</title>
        <authorList>
            <person name="Xia C."/>
        </authorList>
    </citation>
    <scope>NUCLEOTIDE SEQUENCE [LARGE SCALE GENOMIC DNA]</scope>
    <source>
        <strain evidence="3 4">93TX-2</strain>
    </source>
</reference>
<dbReference type="VEuPathDB" id="FungiDB:PSTT_01917"/>
<dbReference type="EMBL" id="PKSM01000047">
    <property type="protein sequence ID" value="POW19562.1"/>
    <property type="molecule type" value="Genomic_DNA"/>
</dbReference>
<dbReference type="InterPro" id="IPR011990">
    <property type="entry name" value="TPR-like_helical_dom_sf"/>
</dbReference>
<comment type="caution">
    <text evidence="3">The sequence shown here is derived from an EMBL/GenBank/DDBJ whole genome shotgun (WGS) entry which is preliminary data.</text>
</comment>
<gene>
    <name evidence="3" type="ORF">PSHT_04584</name>
</gene>
<keyword evidence="2" id="KW-1133">Transmembrane helix</keyword>
<feature type="region of interest" description="Disordered" evidence="1">
    <location>
        <begin position="442"/>
        <end position="461"/>
    </location>
</feature>
<proteinExistence type="predicted"/>
<accession>A0A2S4WCU7</accession>
<feature type="non-terminal residue" evidence="3">
    <location>
        <position position="762"/>
    </location>
</feature>